<gene>
    <name evidence="1" type="ORF">GPM918_LOCUS43228</name>
    <name evidence="2" type="ORF">SRO942_LOCUS44661</name>
</gene>
<dbReference type="EMBL" id="CAJOBC010105442">
    <property type="protein sequence ID" value="CAF4497589.1"/>
    <property type="molecule type" value="Genomic_DNA"/>
</dbReference>
<dbReference type="Proteomes" id="UP000663829">
    <property type="component" value="Unassembled WGS sequence"/>
</dbReference>
<organism evidence="1 3">
    <name type="scientific">Didymodactylos carnosus</name>
    <dbReference type="NCBI Taxonomy" id="1234261"/>
    <lineage>
        <taxon>Eukaryota</taxon>
        <taxon>Metazoa</taxon>
        <taxon>Spiralia</taxon>
        <taxon>Gnathifera</taxon>
        <taxon>Rotifera</taxon>
        <taxon>Eurotatoria</taxon>
        <taxon>Bdelloidea</taxon>
        <taxon>Philodinida</taxon>
        <taxon>Philodinidae</taxon>
        <taxon>Didymodactylos</taxon>
    </lineage>
</organism>
<name>A0A816BLP4_9BILA</name>
<evidence type="ECO:0000313" key="3">
    <source>
        <dbReference type="Proteomes" id="UP000663829"/>
    </source>
</evidence>
<comment type="caution">
    <text evidence="1">The sequence shown here is derived from an EMBL/GenBank/DDBJ whole genome shotgun (WGS) entry which is preliminary data.</text>
</comment>
<proteinExistence type="predicted"/>
<dbReference type="AlphaFoldDB" id="A0A816BLP4"/>
<protein>
    <submittedName>
        <fullName evidence="1">Uncharacterized protein</fullName>
    </submittedName>
</protein>
<dbReference type="EMBL" id="CAJNOQ010038604">
    <property type="protein sequence ID" value="CAF1613086.1"/>
    <property type="molecule type" value="Genomic_DNA"/>
</dbReference>
<evidence type="ECO:0000313" key="2">
    <source>
        <dbReference type="EMBL" id="CAF4497589.1"/>
    </source>
</evidence>
<accession>A0A816BLP4</accession>
<evidence type="ECO:0000313" key="1">
    <source>
        <dbReference type="EMBL" id="CAF1613086.1"/>
    </source>
</evidence>
<sequence length="144" mass="17271">MTPRTESYIEFIKLSYESHDFSMNDIETYIETLITYMNKYSYDTYCHSLVEGFLLNLRYQIVKLGYIPPHNISIKRNIYMFFTELIQYQYQYPPDDFKQDCLIHAYKTIAKSLVKEGGIIELIDTEESTMEIFNKQYISDLFLK</sequence>
<reference evidence="1" key="1">
    <citation type="submission" date="2021-02" db="EMBL/GenBank/DDBJ databases">
        <authorList>
            <person name="Nowell W R."/>
        </authorList>
    </citation>
    <scope>NUCLEOTIDE SEQUENCE</scope>
</reference>
<dbReference type="Proteomes" id="UP000681722">
    <property type="component" value="Unassembled WGS sequence"/>
</dbReference>
<keyword evidence="3" id="KW-1185">Reference proteome</keyword>